<evidence type="ECO:0000256" key="11">
    <source>
        <dbReference type="ARBA" id="ARBA00034078"/>
    </source>
</evidence>
<sequence length="283" mass="30995">MYRAIRQLAGFNPAAVQLTQNVGNMQSALPGVNFKPDVVFSSEPKHVPLSSTQRLQERQPLAYTAAPSLSQVRFMHGSRTLQSENALTESKPEVKLVHGIPPPSFTDAKTNTQSTENSRNFTYAITGAVIGTGLALGAKAGVQGIVGFMSITKDMLALAKLEMKLDKIPEGKAVTVKWRGKPVFVRHRTQEEVNRERSVDVKKLRDPQTDEDRTVKPEWLVVVGVCTHLGCVPIAFAGEYNGYYCPCHGSHYDASGRIRKGPAPLNLEVPQVEFTDDGRLIVG</sequence>
<evidence type="ECO:0000256" key="2">
    <source>
        <dbReference type="ARBA" id="ARBA00010651"/>
    </source>
</evidence>
<dbReference type="CDD" id="cd03470">
    <property type="entry name" value="Rieske_cytochrome_bc1"/>
    <property type="match status" value="1"/>
</dbReference>
<evidence type="ECO:0000256" key="6">
    <source>
        <dbReference type="ARBA" id="ARBA00022989"/>
    </source>
</evidence>
<evidence type="ECO:0000313" key="14">
    <source>
        <dbReference type="RefSeq" id="XP_013387082.1"/>
    </source>
</evidence>
<keyword evidence="8" id="KW-0411">Iron-sulfur</keyword>
<keyword evidence="4" id="KW-0001">2Fe-2S</keyword>
<dbReference type="SUPFAM" id="SSF50022">
    <property type="entry name" value="ISP domain"/>
    <property type="match status" value="1"/>
</dbReference>
<dbReference type="InterPro" id="IPR006317">
    <property type="entry name" value="Ubiquinol_cyt_c_Rdtase_Fe-S-su"/>
</dbReference>
<keyword evidence="10" id="KW-1015">Disulfide bond</keyword>
<comment type="subcellular location">
    <subcellularLocation>
        <location evidence="1">Membrane</location>
        <topology evidence="1">Single-pass membrane protein</topology>
    </subcellularLocation>
</comment>
<dbReference type="InterPro" id="IPR005805">
    <property type="entry name" value="Rieske_Fe-S_prot_C"/>
</dbReference>
<dbReference type="SUPFAM" id="SSF81502">
    <property type="entry name" value="ISP transmembrane anchor"/>
    <property type="match status" value="1"/>
</dbReference>
<name>A0A1S3HM45_LINAN</name>
<dbReference type="Gene3D" id="2.102.10.10">
    <property type="entry name" value="Rieske [2Fe-2S] iron-sulphur domain"/>
    <property type="match status" value="1"/>
</dbReference>
<dbReference type="OMA" id="PPYDFND"/>
<dbReference type="GO" id="GO:0051537">
    <property type="term" value="F:2 iron, 2 sulfur cluster binding"/>
    <property type="evidence" value="ECO:0007669"/>
    <property type="project" value="UniProtKB-KW"/>
</dbReference>
<dbReference type="PRINTS" id="PR00162">
    <property type="entry name" value="RIESKE"/>
</dbReference>
<keyword evidence="13" id="KW-1185">Reference proteome</keyword>
<dbReference type="NCBIfam" id="TIGR01416">
    <property type="entry name" value="Rieske_proteo"/>
    <property type="match status" value="1"/>
</dbReference>
<keyword evidence="3" id="KW-0812">Transmembrane</keyword>
<dbReference type="OrthoDB" id="1637982at2759"/>
<reference evidence="14" key="1">
    <citation type="submission" date="2025-08" db="UniProtKB">
        <authorList>
            <consortium name="RefSeq"/>
        </authorList>
    </citation>
    <scope>IDENTIFICATION</scope>
    <source>
        <tissue evidence="14">Gonads</tissue>
    </source>
</reference>
<dbReference type="STRING" id="7574.A0A1S3HM45"/>
<dbReference type="GeneID" id="106156399"/>
<evidence type="ECO:0000256" key="9">
    <source>
        <dbReference type="ARBA" id="ARBA00023136"/>
    </source>
</evidence>
<comment type="cofactor">
    <cofactor evidence="11">
        <name>[2Fe-2S] cluster</name>
        <dbReference type="ChEBI" id="CHEBI:190135"/>
    </cofactor>
</comment>
<keyword evidence="9" id="KW-0472">Membrane</keyword>
<gene>
    <name evidence="14" type="primary">LOC106156399</name>
</gene>
<feature type="domain" description="Rieske" evidence="12">
    <location>
        <begin position="186"/>
        <end position="281"/>
    </location>
</feature>
<evidence type="ECO:0000313" key="13">
    <source>
        <dbReference type="Proteomes" id="UP000085678"/>
    </source>
</evidence>
<dbReference type="InterPro" id="IPR036922">
    <property type="entry name" value="Rieske_2Fe-2S_sf"/>
</dbReference>
<evidence type="ECO:0000256" key="5">
    <source>
        <dbReference type="ARBA" id="ARBA00022723"/>
    </source>
</evidence>
<dbReference type="KEGG" id="lak:106156399"/>
<accession>A0A1S3HM45</accession>
<dbReference type="Gene3D" id="1.20.5.270">
    <property type="entry name" value="Ubiquinol cytochrome reductase, transmembrane domain"/>
    <property type="match status" value="1"/>
</dbReference>
<dbReference type="FunFam" id="2.102.10.10:FF:000001">
    <property type="entry name" value="Cytochrome b-c1 complex subunit Rieske, mitochondrial"/>
    <property type="match status" value="1"/>
</dbReference>
<evidence type="ECO:0000259" key="12">
    <source>
        <dbReference type="PROSITE" id="PS51296"/>
    </source>
</evidence>
<dbReference type="RefSeq" id="XP_013387082.1">
    <property type="nucleotide sequence ID" value="XM_013531628.1"/>
</dbReference>
<dbReference type="InterPro" id="IPR014349">
    <property type="entry name" value="Rieske_Fe-S_prot"/>
</dbReference>
<protein>
    <submittedName>
        <fullName evidence="14">Cytochrome b-c1 complex subunit Rieske, mitochondrial</fullName>
    </submittedName>
</protein>
<dbReference type="AlphaFoldDB" id="A0A1S3HM45"/>
<dbReference type="FunCoup" id="A0A1S3HM45">
    <property type="interactions" value="1888"/>
</dbReference>
<dbReference type="Proteomes" id="UP000085678">
    <property type="component" value="Unplaced"/>
</dbReference>
<evidence type="ECO:0000256" key="7">
    <source>
        <dbReference type="ARBA" id="ARBA00023004"/>
    </source>
</evidence>
<dbReference type="PANTHER" id="PTHR10134">
    <property type="entry name" value="CYTOCHROME B-C1 COMPLEX SUBUNIT RIESKE, MITOCHONDRIAL"/>
    <property type="match status" value="1"/>
</dbReference>
<evidence type="ECO:0000256" key="10">
    <source>
        <dbReference type="ARBA" id="ARBA00023157"/>
    </source>
</evidence>
<dbReference type="PROSITE" id="PS51296">
    <property type="entry name" value="RIESKE"/>
    <property type="match status" value="1"/>
</dbReference>
<keyword evidence="5" id="KW-0479">Metal-binding</keyword>
<evidence type="ECO:0000256" key="1">
    <source>
        <dbReference type="ARBA" id="ARBA00004167"/>
    </source>
</evidence>
<dbReference type="InterPro" id="IPR037008">
    <property type="entry name" value="bc1_Rieske_TM_sf"/>
</dbReference>
<keyword evidence="7" id="KW-0408">Iron</keyword>
<evidence type="ECO:0000256" key="3">
    <source>
        <dbReference type="ARBA" id="ARBA00022692"/>
    </source>
</evidence>
<organism evidence="13 14">
    <name type="scientific">Lingula anatina</name>
    <name type="common">Brachiopod</name>
    <name type="synonym">Lingula unguis</name>
    <dbReference type="NCBI Taxonomy" id="7574"/>
    <lineage>
        <taxon>Eukaryota</taxon>
        <taxon>Metazoa</taxon>
        <taxon>Spiralia</taxon>
        <taxon>Lophotrochozoa</taxon>
        <taxon>Brachiopoda</taxon>
        <taxon>Linguliformea</taxon>
        <taxon>Lingulata</taxon>
        <taxon>Lingulida</taxon>
        <taxon>Linguloidea</taxon>
        <taxon>Lingulidae</taxon>
        <taxon>Lingula</taxon>
    </lineage>
</organism>
<dbReference type="GO" id="GO:0016020">
    <property type="term" value="C:membrane"/>
    <property type="evidence" value="ECO:0007669"/>
    <property type="project" value="UniProtKB-SubCell"/>
</dbReference>
<keyword evidence="6" id="KW-1133">Transmembrane helix</keyword>
<dbReference type="GO" id="GO:0008121">
    <property type="term" value="F:quinol-cytochrome-c reductase activity"/>
    <property type="evidence" value="ECO:0007669"/>
    <property type="project" value="InterPro"/>
</dbReference>
<dbReference type="GO" id="GO:0046872">
    <property type="term" value="F:metal ion binding"/>
    <property type="evidence" value="ECO:0007669"/>
    <property type="project" value="UniProtKB-KW"/>
</dbReference>
<dbReference type="InParanoid" id="A0A1S3HM45"/>
<evidence type="ECO:0000256" key="4">
    <source>
        <dbReference type="ARBA" id="ARBA00022714"/>
    </source>
</evidence>
<proteinExistence type="inferred from homology"/>
<comment type="similarity">
    <text evidence="2">Belongs to the Rieske iron-sulfur protein family.</text>
</comment>
<dbReference type="Pfam" id="PF00355">
    <property type="entry name" value="Rieske"/>
    <property type="match status" value="1"/>
</dbReference>
<dbReference type="InterPro" id="IPR017941">
    <property type="entry name" value="Rieske_2Fe-2S"/>
</dbReference>
<evidence type="ECO:0000256" key="8">
    <source>
        <dbReference type="ARBA" id="ARBA00023014"/>
    </source>
</evidence>